<dbReference type="EMBL" id="JBHLTM010000065">
    <property type="protein sequence ID" value="MFC0686359.1"/>
    <property type="molecule type" value="Genomic_DNA"/>
</dbReference>
<keyword evidence="1" id="KW-0472">Membrane</keyword>
<organism evidence="2 3">
    <name type="scientific">Novosphingobium clariflavum</name>
    <dbReference type="NCBI Taxonomy" id="2029884"/>
    <lineage>
        <taxon>Bacteria</taxon>
        <taxon>Pseudomonadati</taxon>
        <taxon>Pseudomonadota</taxon>
        <taxon>Alphaproteobacteria</taxon>
        <taxon>Sphingomonadales</taxon>
        <taxon>Sphingomonadaceae</taxon>
        <taxon>Novosphingobium</taxon>
    </lineage>
</organism>
<gene>
    <name evidence="2" type="ORF">ACFFF8_17370</name>
</gene>
<keyword evidence="1" id="KW-0812">Transmembrane</keyword>
<reference evidence="2 3" key="1">
    <citation type="submission" date="2024-09" db="EMBL/GenBank/DDBJ databases">
        <authorList>
            <person name="Sun Q."/>
            <person name="Mori K."/>
        </authorList>
    </citation>
    <scope>NUCLEOTIDE SEQUENCE [LARGE SCALE GENOMIC DNA]</scope>
    <source>
        <strain evidence="2 3">CICC 11035S</strain>
    </source>
</reference>
<sequence length="53" mass="5533">MLPWTIGTPNNGGAIVMASGIGLIAAVTDNLIRSIDMKSGKSCAKMSFLLPLR</sequence>
<proteinExistence type="predicted"/>
<evidence type="ECO:0000313" key="2">
    <source>
        <dbReference type="EMBL" id="MFC0686359.1"/>
    </source>
</evidence>
<dbReference type="RefSeq" id="WP_267224539.1">
    <property type="nucleotide sequence ID" value="NZ_JAPCWC010000038.1"/>
</dbReference>
<accession>A0ABV6SAS4</accession>
<evidence type="ECO:0000256" key="1">
    <source>
        <dbReference type="SAM" id="Phobius"/>
    </source>
</evidence>
<name>A0ABV6SAS4_9SPHN</name>
<protein>
    <submittedName>
        <fullName evidence="2">Uncharacterized protein</fullName>
    </submittedName>
</protein>
<feature type="transmembrane region" description="Helical" evidence="1">
    <location>
        <begin position="12"/>
        <end position="32"/>
    </location>
</feature>
<evidence type="ECO:0000313" key="3">
    <source>
        <dbReference type="Proteomes" id="UP001589858"/>
    </source>
</evidence>
<comment type="caution">
    <text evidence="2">The sequence shown here is derived from an EMBL/GenBank/DDBJ whole genome shotgun (WGS) entry which is preliminary data.</text>
</comment>
<keyword evidence="3" id="KW-1185">Reference proteome</keyword>
<keyword evidence="1" id="KW-1133">Transmembrane helix</keyword>
<dbReference type="Proteomes" id="UP001589858">
    <property type="component" value="Unassembled WGS sequence"/>
</dbReference>